<evidence type="ECO:0000313" key="9">
    <source>
        <dbReference type="EMBL" id="CUV09433.1"/>
    </source>
</evidence>
<keyword evidence="5" id="KW-0547">Nucleotide-binding</keyword>
<keyword evidence="4 9" id="KW-0808">Transferase</keyword>
<evidence type="ECO:0000256" key="5">
    <source>
        <dbReference type="ARBA" id="ARBA00022741"/>
    </source>
</evidence>
<dbReference type="EMBL" id="FAXC01000247">
    <property type="protein sequence ID" value="CUV09433.1"/>
    <property type="molecule type" value="Genomic_DNA"/>
</dbReference>
<dbReference type="GO" id="GO:0005737">
    <property type="term" value="C:cytoplasm"/>
    <property type="evidence" value="ECO:0007669"/>
    <property type="project" value="TreeGrafter"/>
</dbReference>
<evidence type="ECO:0000256" key="6">
    <source>
        <dbReference type="ARBA" id="ARBA00022777"/>
    </source>
</evidence>
<dbReference type="GO" id="GO:0005524">
    <property type="term" value="F:ATP binding"/>
    <property type="evidence" value="ECO:0007669"/>
    <property type="project" value="UniProtKB-KW"/>
</dbReference>
<dbReference type="SUPFAM" id="SSF52540">
    <property type="entry name" value="P-loop containing nucleoside triphosphate hydrolases"/>
    <property type="match status" value="1"/>
</dbReference>
<dbReference type="NCBIfam" id="TIGR01313">
    <property type="entry name" value="therm_gnt_kin"/>
    <property type="match status" value="1"/>
</dbReference>
<dbReference type="AlphaFoldDB" id="A0A160VFW1"/>
<evidence type="ECO:0000256" key="3">
    <source>
        <dbReference type="ARBA" id="ARBA00012054"/>
    </source>
</evidence>
<dbReference type="GO" id="GO:0046316">
    <property type="term" value="F:gluconokinase activity"/>
    <property type="evidence" value="ECO:0007669"/>
    <property type="project" value="UniProtKB-EC"/>
</dbReference>
<dbReference type="CDD" id="cd02021">
    <property type="entry name" value="GntK"/>
    <property type="match status" value="1"/>
</dbReference>
<comment type="catalytic activity">
    <reaction evidence="8">
        <text>D-gluconate + ATP = 6-phospho-D-gluconate + ADP + H(+)</text>
        <dbReference type="Rhea" id="RHEA:19433"/>
        <dbReference type="ChEBI" id="CHEBI:15378"/>
        <dbReference type="ChEBI" id="CHEBI:18391"/>
        <dbReference type="ChEBI" id="CHEBI:30616"/>
        <dbReference type="ChEBI" id="CHEBI:58759"/>
        <dbReference type="ChEBI" id="CHEBI:456216"/>
        <dbReference type="EC" id="2.7.1.12"/>
    </reaction>
</comment>
<dbReference type="PANTHER" id="PTHR43442:SF3">
    <property type="entry name" value="GLUCONOKINASE-RELATED"/>
    <property type="match status" value="1"/>
</dbReference>
<comment type="similarity">
    <text evidence="2">Belongs to the gluconokinase GntK/GntV family.</text>
</comment>
<keyword evidence="7" id="KW-0067">ATP-binding</keyword>
<protein>
    <recommendedName>
        <fullName evidence="3">gluconokinase</fullName>
        <ecNumber evidence="3">2.7.1.12</ecNumber>
    </recommendedName>
</protein>
<name>A0A160VFW1_9ZZZZ</name>
<dbReference type="EC" id="2.7.1.12" evidence="3"/>
<organism evidence="9">
    <name type="scientific">hydrothermal vent metagenome</name>
    <dbReference type="NCBI Taxonomy" id="652676"/>
    <lineage>
        <taxon>unclassified sequences</taxon>
        <taxon>metagenomes</taxon>
        <taxon>ecological metagenomes</taxon>
    </lineage>
</organism>
<dbReference type="GO" id="GO:0005975">
    <property type="term" value="P:carbohydrate metabolic process"/>
    <property type="evidence" value="ECO:0007669"/>
    <property type="project" value="InterPro"/>
</dbReference>
<dbReference type="Gene3D" id="3.40.50.300">
    <property type="entry name" value="P-loop containing nucleotide triphosphate hydrolases"/>
    <property type="match status" value="1"/>
</dbReference>
<gene>
    <name evidence="9" type="ORF">MGWOODY_Mmi530</name>
</gene>
<keyword evidence="6 9" id="KW-0418">Kinase</keyword>
<dbReference type="PANTHER" id="PTHR43442">
    <property type="entry name" value="GLUCONOKINASE-RELATED"/>
    <property type="match status" value="1"/>
</dbReference>
<dbReference type="InterPro" id="IPR027417">
    <property type="entry name" value="P-loop_NTPase"/>
</dbReference>
<evidence type="ECO:0000256" key="1">
    <source>
        <dbReference type="ARBA" id="ARBA00004761"/>
    </source>
</evidence>
<dbReference type="InterPro" id="IPR006001">
    <property type="entry name" value="Therm_gnt_kin"/>
</dbReference>
<evidence type="ECO:0000256" key="4">
    <source>
        <dbReference type="ARBA" id="ARBA00022679"/>
    </source>
</evidence>
<reference evidence="9" key="1">
    <citation type="submission" date="2015-10" db="EMBL/GenBank/DDBJ databases">
        <authorList>
            <person name="Gilbert D.G."/>
        </authorList>
    </citation>
    <scope>NUCLEOTIDE SEQUENCE</scope>
</reference>
<accession>A0A160VFW1</accession>
<dbReference type="Pfam" id="PF01202">
    <property type="entry name" value="SKI"/>
    <property type="match status" value="1"/>
</dbReference>
<sequence>MIMIIVVMGVSGSGKTTVGKALASELEVPFYDADDFHPQGNIVKMKQGIPLDDKDRKSWLETLSKNLVQWEAATGAVLACSALKEIYRTALQSGQKNDIIWIFLYGRPELIKARMSGRKGHYFKSELLDSQLADLEPPQYGWHFNISSSSDHIVKIILNKLRHTD</sequence>
<dbReference type="InterPro" id="IPR031322">
    <property type="entry name" value="Shikimate/glucono_kinase"/>
</dbReference>
<evidence type="ECO:0000256" key="2">
    <source>
        <dbReference type="ARBA" id="ARBA00008420"/>
    </source>
</evidence>
<proteinExistence type="inferred from homology"/>
<evidence type="ECO:0000256" key="7">
    <source>
        <dbReference type="ARBA" id="ARBA00022840"/>
    </source>
</evidence>
<evidence type="ECO:0000256" key="8">
    <source>
        <dbReference type="ARBA" id="ARBA00048090"/>
    </source>
</evidence>
<comment type="pathway">
    <text evidence="1">Carbohydrate acid metabolism.</text>
</comment>